<evidence type="ECO:0000313" key="1">
    <source>
        <dbReference type="EMBL" id="JAH86021.1"/>
    </source>
</evidence>
<reference evidence="1" key="2">
    <citation type="journal article" date="2015" name="Fish Shellfish Immunol.">
        <title>Early steps in the European eel (Anguilla anguilla)-Vibrio vulnificus interaction in the gills: Role of the RtxA13 toxin.</title>
        <authorList>
            <person name="Callol A."/>
            <person name="Pajuelo D."/>
            <person name="Ebbesson L."/>
            <person name="Teles M."/>
            <person name="MacKenzie S."/>
            <person name="Amaro C."/>
        </authorList>
    </citation>
    <scope>NUCLEOTIDE SEQUENCE</scope>
</reference>
<reference evidence="1" key="1">
    <citation type="submission" date="2014-11" db="EMBL/GenBank/DDBJ databases">
        <authorList>
            <person name="Amaro Gonzalez C."/>
        </authorList>
    </citation>
    <scope>NUCLEOTIDE SEQUENCE</scope>
</reference>
<organism evidence="1">
    <name type="scientific">Anguilla anguilla</name>
    <name type="common">European freshwater eel</name>
    <name type="synonym">Muraena anguilla</name>
    <dbReference type="NCBI Taxonomy" id="7936"/>
    <lineage>
        <taxon>Eukaryota</taxon>
        <taxon>Metazoa</taxon>
        <taxon>Chordata</taxon>
        <taxon>Craniata</taxon>
        <taxon>Vertebrata</taxon>
        <taxon>Euteleostomi</taxon>
        <taxon>Actinopterygii</taxon>
        <taxon>Neopterygii</taxon>
        <taxon>Teleostei</taxon>
        <taxon>Anguilliformes</taxon>
        <taxon>Anguillidae</taxon>
        <taxon>Anguilla</taxon>
    </lineage>
</organism>
<proteinExistence type="predicted"/>
<accession>A0A0E9W6T4</accession>
<dbReference type="AlphaFoldDB" id="A0A0E9W6T4"/>
<dbReference type="EMBL" id="GBXM01022556">
    <property type="protein sequence ID" value="JAH86021.1"/>
    <property type="molecule type" value="Transcribed_RNA"/>
</dbReference>
<name>A0A0E9W6T4_ANGAN</name>
<protein>
    <submittedName>
        <fullName evidence="1">Uncharacterized protein</fullName>
    </submittedName>
</protein>
<sequence length="51" mass="5947">MLSLFLSLIFQNKISKQKQDKHNILRKTLNIAMKKEMNSMGIDTKTEPVLK</sequence>